<organism evidence="1 2">
    <name type="scientific">Leucogyrophana mollusca</name>
    <dbReference type="NCBI Taxonomy" id="85980"/>
    <lineage>
        <taxon>Eukaryota</taxon>
        <taxon>Fungi</taxon>
        <taxon>Dikarya</taxon>
        <taxon>Basidiomycota</taxon>
        <taxon>Agaricomycotina</taxon>
        <taxon>Agaricomycetes</taxon>
        <taxon>Agaricomycetidae</taxon>
        <taxon>Boletales</taxon>
        <taxon>Boletales incertae sedis</taxon>
        <taxon>Leucogyrophana</taxon>
    </lineage>
</organism>
<accession>A0ACB8AUM4</accession>
<evidence type="ECO:0000313" key="1">
    <source>
        <dbReference type="EMBL" id="KAH7916932.1"/>
    </source>
</evidence>
<sequence length="151" mass="16926">ASQTVLNAVFPDLNYKVNTNGSVFAITLQRLAEWRSNVGSTALALVIDFVHRVEGQSYQDTARQLSDGYVFLYEDTDNPDRSRPYRSPFYLQLLASTHLSAIVDHVDIPALNTDSLATYCMHGIFVACTIALERALRFIRDKVIDVDAILE</sequence>
<feature type="non-terminal residue" evidence="1">
    <location>
        <position position="1"/>
    </location>
</feature>
<name>A0ACB8AUM4_9AGAM</name>
<protein>
    <submittedName>
        <fullName evidence="1">Uncharacterized protein</fullName>
    </submittedName>
</protein>
<proteinExistence type="predicted"/>
<dbReference type="Proteomes" id="UP000790709">
    <property type="component" value="Unassembled WGS sequence"/>
</dbReference>
<comment type="caution">
    <text evidence="1">The sequence shown here is derived from an EMBL/GenBank/DDBJ whole genome shotgun (WGS) entry which is preliminary data.</text>
</comment>
<dbReference type="EMBL" id="MU267440">
    <property type="protein sequence ID" value="KAH7916932.1"/>
    <property type="molecule type" value="Genomic_DNA"/>
</dbReference>
<keyword evidence="2" id="KW-1185">Reference proteome</keyword>
<reference evidence="1" key="1">
    <citation type="journal article" date="2021" name="New Phytol.">
        <title>Evolutionary innovations through gain and loss of genes in the ectomycorrhizal Boletales.</title>
        <authorList>
            <person name="Wu G."/>
            <person name="Miyauchi S."/>
            <person name="Morin E."/>
            <person name="Kuo A."/>
            <person name="Drula E."/>
            <person name="Varga T."/>
            <person name="Kohler A."/>
            <person name="Feng B."/>
            <person name="Cao Y."/>
            <person name="Lipzen A."/>
            <person name="Daum C."/>
            <person name="Hundley H."/>
            <person name="Pangilinan J."/>
            <person name="Johnson J."/>
            <person name="Barry K."/>
            <person name="LaButti K."/>
            <person name="Ng V."/>
            <person name="Ahrendt S."/>
            <person name="Min B."/>
            <person name="Choi I.G."/>
            <person name="Park H."/>
            <person name="Plett J.M."/>
            <person name="Magnuson J."/>
            <person name="Spatafora J.W."/>
            <person name="Nagy L.G."/>
            <person name="Henrissat B."/>
            <person name="Grigoriev I.V."/>
            <person name="Yang Z.L."/>
            <person name="Xu J."/>
            <person name="Martin F.M."/>
        </authorList>
    </citation>
    <scope>NUCLEOTIDE SEQUENCE</scope>
    <source>
        <strain evidence="1">KUC20120723A-06</strain>
    </source>
</reference>
<gene>
    <name evidence="1" type="ORF">BV22DRAFT_1135872</name>
</gene>
<evidence type="ECO:0000313" key="2">
    <source>
        <dbReference type="Proteomes" id="UP000790709"/>
    </source>
</evidence>